<keyword evidence="3" id="KW-1185">Reference proteome</keyword>
<feature type="region of interest" description="Disordered" evidence="1">
    <location>
        <begin position="1"/>
        <end position="34"/>
    </location>
</feature>
<name>A0ABP9Z6X1_9FUNG</name>
<dbReference type="Proteomes" id="UP001473302">
    <property type="component" value="Unassembled WGS sequence"/>
</dbReference>
<protein>
    <submittedName>
        <fullName evidence="2">Uncharacterized protein</fullName>
    </submittedName>
</protein>
<dbReference type="Gene3D" id="2.170.130.20">
    <property type="entry name" value="LCCL-like domain"/>
    <property type="match status" value="1"/>
</dbReference>
<gene>
    <name evidence="2" type="ORF">MFLAVUS_008337</name>
</gene>
<feature type="compositionally biased region" description="Basic and acidic residues" evidence="1">
    <location>
        <begin position="1"/>
        <end position="11"/>
    </location>
</feature>
<dbReference type="InterPro" id="IPR036609">
    <property type="entry name" value="LCCL_sf"/>
</dbReference>
<evidence type="ECO:0000313" key="2">
    <source>
        <dbReference type="EMBL" id="GAA5814834.1"/>
    </source>
</evidence>
<evidence type="ECO:0000256" key="1">
    <source>
        <dbReference type="SAM" id="MobiDB-lite"/>
    </source>
</evidence>
<feature type="region of interest" description="Disordered" evidence="1">
    <location>
        <begin position="140"/>
        <end position="165"/>
    </location>
</feature>
<feature type="region of interest" description="Disordered" evidence="1">
    <location>
        <begin position="367"/>
        <end position="388"/>
    </location>
</feature>
<reference evidence="2 3" key="1">
    <citation type="submission" date="2024-04" db="EMBL/GenBank/DDBJ databases">
        <title>genome sequences of Mucor flavus KT1a and Helicostylum pulchrum KT1b strains isolated from the surface of a dry-aged beef.</title>
        <authorList>
            <person name="Toyotome T."/>
            <person name="Hosono M."/>
            <person name="Torimaru M."/>
            <person name="Fukuda K."/>
            <person name="Mikami N."/>
        </authorList>
    </citation>
    <scope>NUCLEOTIDE SEQUENCE [LARGE SCALE GENOMIC DNA]</scope>
    <source>
        <strain evidence="2 3">KT1a</strain>
    </source>
</reference>
<proteinExistence type="predicted"/>
<evidence type="ECO:0000313" key="3">
    <source>
        <dbReference type="Proteomes" id="UP001473302"/>
    </source>
</evidence>
<dbReference type="EMBL" id="BAABUK010000023">
    <property type="protein sequence ID" value="GAA5814834.1"/>
    <property type="molecule type" value="Genomic_DNA"/>
</dbReference>
<comment type="caution">
    <text evidence="2">The sequence shown here is derived from an EMBL/GenBank/DDBJ whole genome shotgun (WGS) entry which is preliminary data.</text>
</comment>
<feature type="compositionally biased region" description="Low complexity" evidence="1">
    <location>
        <begin position="154"/>
        <end position="165"/>
    </location>
</feature>
<dbReference type="InterPro" id="IPR013951">
    <property type="entry name" value="Rxt3"/>
</dbReference>
<dbReference type="Pfam" id="PF08642">
    <property type="entry name" value="Rxt3"/>
    <property type="match status" value="1"/>
</dbReference>
<sequence length="675" mass="73374">MSESGDKRTSSEPDSISLCDLNKKPKLDNNEPSLTTALPALSETLVLDKVQEDTINQLVQSSSSENTTTTLPDNVEITEDTNKIMEQDIVSADIEKAVTEPIVPSLPAPAALQADAEKTASNEDLNITSEQLLFALTSIPPTESGTTTEPKEAAPPASTISSSASPMQIDESIMVKELLAPTAPTTTTSLTPIAGSPLPVLEVELSPPPVPATLTAGLDIATVKPPSVPLKATSTVTNPLTNLPDISAALRRLSSHTVPVSVMEQLSSSPRLPNIGNLSTPERRASMADVSPSEMLGNALAAVAANAAAASRSSPKQPQAQNNNAATAIGNLAAITANISNLLHSGGFHRNSFSQEDTQKLAAAVAVARNGQQQQQQQQQQRRKSSMAAVGNAFSNMIEMMGRNKVSKPKLIIKNEQVWKLLEGVEEKHLGVQVYSPQLLLPTLQGALNGLMEVRVPARYLTFENTRVKKRALWGTDIYTDDSDIVAMAIHSGKYLPRFIEQDMESDDPFALAVAGKQRESVEAAKKLALSGKKWIARDYLVPDHDLKVTVRVLPTLQSYASSIRNRIKSRDWGKHDGMSLFVHKVEKIKRGDARLKGRSTIKSDMFAYEQYRKQALGLQQQKMNRGPALIADKPITTTAHLQRGRVKKTRRVMRMFQIRSEMARDRKNDSSIEK</sequence>
<organism evidence="2 3">
    <name type="scientific">Mucor flavus</name>
    <dbReference type="NCBI Taxonomy" id="439312"/>
    <lineage>
        <taxon>Eukaryota</taxon>
        <taxon>Fungi</taxon>
        <taxon>Fungi incertae sedis</taxon>
        <taxon>Mucoromycota</taxon>
        <taxon>Mucoromycotina</taxon>
        <taxon>Mucoromycetes</taxon>
        <taxon>Mucorales</taxon>
        <taxon>Mucorineae</taxon>
        <taxon>Mucoraceae</taxon>
        <taxon>Mucor</taxon>
    </lineage>
</organism>
<accession>A0ABP9Z6X1</accession>